<gene>
    <name evidence="1" type="ORF">KIN20_017643</name>
</gene>
<comment type="caution">
    <text evidence="1">The sequence shown here is derived from an EMBL/GenBank/DDBJ whole genome shotgun (WGS) entry which is preliminary data.</text>
</comment>
<evidence type="ECO:0000313" key="2">
    <source>
        <dbReference type="Proteomes" id="UP001196413"/>
    </source>
</evidence>
<dbReference type="AlphaFoldDB" id="A0AAD5QRK6"/>
<name>A0AAD5QRK6_PARTN</name>
<protein>
    <submittedName>
        <fullName evidence="1">Uncharacterized protein</fullName>
    </submittedName>
</protein>
<accession>A0AAD5QRK6</accession>
<sequence length="110" mass="12511">MGGRLAGARTTLHSVVCHPIKTHLLHESTSINHPKLYHDTFFLIIWITLVHSPVRILILQFLSPLFISWPETFFLRLNKLGEFNPQVNSAQRSVAGLAWEVVANHEDCQS</sequence>
<dbReference type="Proteomes" id="UP001196413">
    <property type="component" value="Unassembled WGS sequence"/>
</dbReference>
<dbReference type="EMBL" id="JAHQIW010003534">
    <property type="protein sequence ID" value="KAJ1359034.1"/>
    <property type="molecule type" value="Genomic_DNA"/>
</dbReference>
<organism evidence="1 2">
    <name type="scientific">Parelaphostrongylus tenuis</name>
    <name type="common">Meningeal worm</name>
    <dbReference type="NCBI Taxonomy" id="148309"/>
    <lineage>
        <taxon>Eukaryota</taxon>
        <taxon>Metazoa</taxon>
        <taxon>Ecdysozoa</taxon>
        <taxon>Nematoda</taxon>
        <taxon>Chromadorea</taxon>
        <taxon>Rhabditida</taxon>
        <taxon>Rhabditina</taxon>
        <taxon>Rhabditomorpha</taxon>
        <taxon>Strongyloidea</taxon>
        <taxon>Metastrongylidae</taxon>
        <taxon>Parelaphostrongylus</taxon>
    </lineage>
</organism>
<keyword evidence="2" id="KW-1185">Reference proteome</keyword>
<evidence type="ECO:0000313" key="1">
    <source>
        <dbReference type="EMBL" id="KAJ1359034.1"/>
    </source>
</evidence>
<proteinExistence type="predicted"/>
<reference evidence="1" key="1">
    <citation type="submission" date="2021-06" db="EMBL/GenBank/DDBJ databases">
        <title>Parelaphostrongylus tenuis whole genome reference sequence.</title>
        <authorList>
            <person name="Garwood T.J."/>
            <person name="Larsen P.A."/>
            <person name="Fountain-Jones N.M."/>
            <person name="Garbe J.R."/>
            <person name="Macchietto M.G."/>
            <person name="Kania S.A."/>
            <person name="Gerhold R.W."/>
            <person name="Richards J.E."/>
            <person name="Wolf T.M."/>
        </authorList>
    </citation>
    <scope>NUCLEOTIDE SEQUENCE</scope>
    <source>
        <strain evidence="1">MNPRO001-30</strain>
        <tissue evidence="1">Meninges</tissue>
    </source>
</reference>